<evidence type="ECO:0000256" key="1">
    <source>
        <dbReference type="SAM" id="MobiDB-lite"/>
    </source>
</evidence>
<protein>
    <recommendedName>
        <fullName evidence="2">PiggyBac transposable element-derived protein domain-containing protein</fullName>
    </recommendedName>
</protein>
<name>A0A1B6KV65_9HEMI</name>
<dbReference type="Pfam" id="PF13843">
    <property type="entry name" value="DDE_Tnp_1_7"/>
    <property type="match status" value="1"/>
</dbReference>
<feature type="region of interest" description="Disordered" evidence="1">
    <location>
        <begin position="1"/>
        <end position="38"/>
    </location>
</feature>
<evidence type="ECO:0000313" key="3">
    <source>
        <dbReference type="EMBL" id="JAT15346.1"/>
    </source>
</evidence>
<feature type="non-terminal residue" evidence="3">
    <location>
        <position position="192"/>
    </location>
</feature>
<feature type="compositionally biased region" description="Basic and acidic residues" evidence="1">
    <location>
        <begin position="1"/>
        <end position="19"/>
    </location>
</feature>
<dbReference type="EMBL" id="GEBQ01024631">
    <property type="protein sequence ID" value="JAT15346.1"/>
    <property type="molecule type" value="Transcribed_RNA"/>
</dbReference>
<evidence type="ECO:0000259" key="2">
    <source>
        <dbReference type="Pfam" id="PF13843"/>
    </source>
</evidence>
<feature type="domain" description="PiggyBac transposable element-derived protein" evidence="2">
    <location>
        <begin position="105"/>
        <end position="191"/>
    </location>
</feature>
<reference evidence="3" key="1">
    <citation type="submission" date="2015-11" db="EMBL/GenBank/DDBJ databases">
        <title>De novo transcriptome assembly of four potential Pierce s Disease insect vectors from Arizona vineyards.</title>
        <authorList>
            <person name="Tassone E.E."/>
        </authorList>
    </citation>
    <scope>NUCLEOTIDE SEQUENCE</scope>
</reference>
<organism evidence="3">
    <name type="scientific">Graphocephala atropunctata</name>
    <dbReference type="NCBI Taxonomy" id="36148"/>
    <lineage>
        <taxon>Eukaryota</taxon>
        <taxon>Metazoa</taxon>
        <taxon>Ecdysozoa</taxon>
        <taxon>Arthropoda</taxon>
        <taxon>Hexapoda</taxon>
        <taxon>Insecta</taxon>
        <taxon>Pterygota</taxon>
        <taxon>Neoptera</taxon>
        <taxon>Paraneoptera</taxon>
        <taxon>Hemiptera</taxon>
        <taxon>Auchenorrhyncha</taxon>
        <taxon>Membracoidea</taxon>
        <taxon>Cicadellidae</taxon>
        <taxon>Cicadellinae</taxon>
        <taxon>Cicadellini</taxon>
        <taxon>Graphocephala</taxon>
    </lineage>
</organism>
<accession>A0A1B6KV65</accession>
<dbReference type="AlphaFoldDB" id="A0A1B6KV65"/>
<dbReference type="InterPro" id="IPR029526">
    <property type="entry name" value="PGBD"/>
</dbReference>
<gene>
    <name evidence="3" type="ORF">g.54824</name>
</gene>
<sequence length="192" mass="21938">MAKRFTDEDIDMYLDHNNEDSGSDFEPVIDSSDDSGSDLDLLVDDRSVNVSVQSRPNTPTQPRPITDRDYVWEEVDPVGIIINLETIPKFTEQNKPAINFDTILSPVETFTKFFPESIFSLVAEKTNEYASQCFDVTFDFPKRSRLRSWEDIDVKAFVATQIGMGLISKVTEESYFQDSFWLTKTPGFSSIF</sequence>
<proteinExistence type="predicted"/>